<evidence type="ECO:0000313" key="1">
    <source>
        <dbReference type="EMBL" id="BBH20659.1"/>
    </source>
</evidence>
<gene>
    <name evidence="1" type="ORF">Back11_20040</name>
</gene>
<accession>A0A3G9JCI0</accession>
<evidence type="ECO:0000313" key="2">
    <source>
        <dbReference type="Proteomes" id="UP000275368"/>
    </source>
</evidence>
<keyword evidence="2" id="KW-1185">Reference proteome</keyword>
<dbReference type="AlphaFoldDB" id="A0A3G9JCI0"/>
<dbReference type="KEGG" id="pbk:Back11_20040"/>
<reference evidence="1 2" key="1">
    <citation type="submission" date="2018-11" db="EMBL/GenBank/DDBJ databases">
        <title>Complete genome sequence of Paenibacillus baekrokdamisoli strain KCTC 33723.</title>
        <authorList>
            <person name="Kang S.W."/>
            <person name="Lee K.C."/>
            <person name="Kim K.K."/>
            <person name="Kim J.S."/>
            <person name="Kim D.S."/>
            <person name="Ko S.H."/>
            <person name="Yang S.H."/>
            <person name="Lee J.S."/>
        </authorList>
    </citation>
    <scope>NUCLEOTIDE SEQUENCE [LARGE SCALE GENOMIC DNA]</scope>
    <source>
        <strain evidence="1 2">KCTC 33723</strain>
    </source>
</reference>
<protein>
    <submittedName>
        <fullName evidence="1">Uncharacterized protein</fullName>
    </submittedName>
</protein>
<proteinExistence type="predicted"/>
<dbReference type="Proteomes" id="UP000275368">
    <property type="component" value="Chromosome"/>
</dbReference>
<organism evidence="1 2">
    <name type="scientific">Paenibacillus baekrokdamisoli</name>
    <dbReference type="NCBI Taxonomy" id="1712516"/>
    <lineage>
        <taxon>Bacteria</taxon>
        <taxon>Bacillati</taxon>
        <taxon>Bacillota</taxon>
        <taxon>Bacilli</taxon>
        <taxon>Bacillales</taxon>
        <taxon>Paenibacillaceae</taxon>
        <taxon>Paenibacillus</taxon>
    </lineage>
</organism>
<name>A0A3G9JCI0_9BACL</name>
<sequence>MKLHVNTNISSNDRNAEIGWTWYSSKVWRTRLVPRKMAYFEKTKFCIMDTFGIQFFTVL</sequence>
<dbReference type="EMBL" id="AP019308">
    <property type="protein sequence ID" value="BBH20659.1"/>
    <property type="molecule type" value="Genomic_DNA"/>
</dbReference>